<evidence type="ECO:0000313" key="2">
    <source>
        <dbReference type="Proteomes" id="UP001162992"/>
    </source>
</evidence>
<evidence type="ECO:0000313" key="1">
    <source>
        <dbReference type="EMBL" id="KAJ7515487.1"/>
    </source>
</evidence>
<proteinExistence type="predicted"/>
<name>A0ACC2AD82_DIPCM</name>
<protein>
    <submittedName>
        <fullName evidence="1">Uncharacterized protein</fullName>
    </submittedName>
</protein>
<comment type="caution">
    <text evidence="1">The sequence shown here is derived from an EMBL/GenBank/DDBJ whole genome shotgun (WGS) entry which is preliminary data.</text>
</comment>
<keyword evidence="2" id="KW-1185">Reference proteome</keyword>
<dbReference type="EMBL" id="CM055113">
    <property type="protein sequence ID" value="KAJ7515487.1"/>
    <property type="molecule type" value="Genomic_DNA"/>
</dbReference>
<gene>
    <name evidence="1" type="ORF">O6H91_22G015200</name>
</gene>
<sequence>MVYSLFSKQEVVEKAYTSLCIRCHILLEATSSIAHCLCLFVPSERPFVPVCGASTAYFCCISTRCLFLLHFYTLPCLTSVRYLYPLAIRLSTLPCWPCDLLCPVPPACGPALPACVFQSSLNVSCHRHLPMRPTRPTYCATYLPLRHACLAICCDLPCPTTDLPSICDLLFSSWFFLQLPTVPTYGVESSTNGVL</sequence>
<accession>A0ACC2AD82</accession>
<dbReference type="Proteomes" id="UP001162992">
    <property type="component" value="Chromosome 22"/>
</dbReference>
<organism evidence="1 2">
    <name type="scientific">Diphasiastrum complanatum</name>
    <name type="common">Issler's clubmoss</name>
    <name type="synonym">Lycopodium complanatum</name>
    <dbReference type="NCBI Taxonomy" id="34168"/>
    <lineage>
        <taxon>Eukaryota</taxon>
        <taxon>Viridiplantae</taxon>
        <taxon>Streptophyta</taxon>
        <taxon>Embryophyta</taxon>
        <taxon>Tracheophyta</taxon>
        <taxon>Lycopodiopsida</taxon>
        <taxon>Lycopodiales</taxon>
        <taxon>Lycopodiaceae</taxon>
        <taxon>Lycopodioideae</taxon>
        <taxon>Diphasiastrum</taxon>
    </lineage>
</organism>
<reference evidence="2" key="1">
    <citation type="journal article" date="2024" name="Proc. Natl. Acad. Sci. U.S.A.">
        <title>Extraordinary preservation of gene collinearity over three hundred million years revealed in homosporous lycophytes.</title>
        <authorList>
            <person name="Li C."/>
            <person name="Wickell D."/>
            <person name="Kuo L.Y."/>
            <person name="Chen X."/>
            <person name="Nie B."/>
            <person name="Liao X."/>
            <person name="Peng D."/>
            <person name="Ji J."/>
            <person name="Jenkins J."/>
            <person name="Williams M."/>
            <person name="Shu S."/>
            <person name="Plott C."/>
            <person name="Barry K."/>
            <person name="Rajasekar S."/>
            <person name="Grimwood J."/>
            <person name="Han X."/>
            <person name="Sun S."/>
            <person name="Hou Z."/>
            <person name="He W."/>
            <person name="Dai G."/>
            <person name="Sun C."/>
            <person name="Schmutz J."/>
            <person name="Leebens-Mack J.H."/>
            <person name="Li F.W."/>
            <person name="Wang L."/>
        </authorList>
    </citation>
    <scope>NUCLEOTIDE SEQUENCE [LARGE SCALE GENOMIC DNA]</scope>
    <source>
        <strain evidence="2">cv. PW_Plant_1</strain>
    </source>
</reference>